<protein>
    <submittedName>
        <fullName evidence="2">Uncharacterized protein</fullName>
    </submittedName>
</protein>
<organism evidence="2">
    <name type="scientific">Sesamum latifolium</name>
    <dbReference type="NCBI Taxonomy" id="2727402"/>
    <lineage>
        <taxon>Eukaryota</taxon>
        <taxon>Viridiplantae</taxon>
        <taxon>Streptophyta</taxon>
        <taxon>Embryophyta</taxon>
        <taxon>Tracheophyta</taxon>
        <taxon>Spermatophyta</taxon>
        <taxon>Magnoliopsida</taxon>
        <taxon>eudicotyledons</taxon>
        <taxon>Gunneridae</taxon>
        <taxon>Pentapetalae</taxon>
        <taxon>asterids</taxon>
        <taxon>lamiids</taxon>
        <taxon>Lamiales</taxon>
        <taxon>Pedaliaceae</taxon>
        <taxon>Sesamum</taxon>
    </lineage>
</organism>
<proteinExistence type="predicted"/>
<evidence type="ECO:0000313" key="2">
    <source>
        <dbReference type="EMBL" id="KAL0455979.1"/>
    </source>
</evidence>
<comment type="caution">
    <text evidence="2">The sequence shown here is derived from an EMBL/GenBank/DDBJ whole genome shotgun (WGS) entry which is preliminary data.</text>
</comment>
<feature type="compositionally biased region" description="Low complexity" evidence="1">
    <location>
        <begin position="86"/>
        <end position="102"/>
    </location>
</feature>
<accession>A0AAW2XPZ9</accession>
<feature type="compositionally biased region" description="Polar residues" evidence="1">
    <location>
        <begin position="128"/>
        <end position="139"/>
    </location>
</feature>
<feature type="region of interest" description="Disordered" evidence="1">
    <location>
        <begin position="74"/>
        <end position="139"/>
    </location>
</feature>
<gene>
    <name evidence="2" type="ORF">Slati_0937100</name>
</gene>
<name>A0AAW2XPZ9_9LAMI</name>
<evidence type="ECO:0000256" key="1">
    <source>
        <dbReference type="SAM" id="MobiDB-lite"/>
    </source>
</evidence>
<reference evidence="2" key="1">
    <citation type="submission" date="2020-06" db="EMBL/GenBank/DDBJ databases">
        <authorList>
            <person name="Li T."/>
            <person name="Hu X."/>
            <person name="Zhang T."/>
            <person name="Song X."/>
            <person name="Zhang H."/>
            <person name="Dai N."/>
            <person name="Sheng W."/>
            <person name="Hou X."/>
            <person name="Wei L."/>
        </authorList>
    </citation>
    <scope>NUCLEOTIDE SEQUENCE</scope>
    <source>
        <strain evidence="2">KEN1</strain>
        <tissue evidence="2">Leaf</tissue>
    </source>
</reference>
<dbReference type="AlphaFoldDB" id="A0AAW2XPZ9"/>
<sequence length="155" mass="17348">MIMDEARCQRKLQLQKLEKIPNDAYENSRIYKDKTKTFHDHAISRKIFIVGQNVLLFHSKLKLFLAKDVKERSFLGGNPSSPPASTPSSANASSPRSPSQPLRRSHPENSPEPVAPPEMSDNKRTKVGESSSQYRSCNSRAAAVLPSRDILFLSL</sequence>
<dbReference type="EMBL" id="JACGWN010000003">
    <property type="protein sequence ID" value="KAL0455979.1"/>
    <property type="molecule type" value="Genomic_DNA"/>
</dbReference>
<reference evidence="2" key="2">
    <citation type="journal article" date="2024" name="Plant">
        <title>Genomic evolution and insights into agronomic trait innovations of Sesamum species.</title>
        <authorList>
            <person name="Miao H."/>
            <person name="Wang L."/>
            <person name="Qu L."/>
            <person name="Liu H."/>
            <person name="Sun Y."/>
            <person name="Le M."/>
            <person name="Wang Q."/>
            <person name="Wei S."/>
            <person name="Zheng Y."/>
            <person name="Lin W."/>
            <person name="Duan Y."/>
            <person name="Cao H."/>
            <person name="Xiong S."/>
            <person name="Wang X."/>
            <person name="Wei L."/>
            <person name="Li C."/>
            <person name="Ma Q."/>
            <person name="Ju M."/>
            <person name="Zhao R."/>
            <person name="Li G."/>
            <person name="Mu C."/>
            <person name="Tian Q."/>
            <person name="Mei H."/>
            <person name="Zhang T."/>
            <person name="Gao T."/>
            <person name="Zhang H."/>
        </authorList>
    </citation>
    <scope>NUCLEOTIDE SEQUENCE</scope>
    <source>
        <strain evidence="2">KEN1</strain>
    </source>
</reference>